<dbReference type="GeneID" id="19209584"/>
<dbReference type="KEGG" id="cput:CONPUDRAFT_77190"/>
<dbReference type="EMBL" id="JH711588">
    <property type="protein sequence ID" value="EIW75511.1"/>
    <property type="molecule type" value="Genomic_DNA"/>
</dbReference>
<keyword evidence="2" id="KW-1185">Reference proteome</keyword>
<evidence type="ECO:0000313" key="1">
    <source>
        <dbReference type="EMBL" id="EIW75511.1"/>
    </source>
</evidence>
<dbReference type="AlphaFoldDB" id="A0A5M3MA38"/>
<dbReference type="RefSeq" id="XP_007774229.1">
    <property type="nucleotide sequence ID" value="XM_007776039.1"/>
</dbReference>
<comment type="caution">
    <text evidence="1">The sequence shown here is derived from an EMBL/GenBank/DDBJ whole genome shotgun (WGS) entry which is preliminary data.</text>
</comment>
<proteinExistence type="predicted"/>
<reference evidence="2" key="1">
    <citation type="journal article" date="2012" name="Science">
        <title>The Paleozoic origin of enzymatic lignin decomposition reconstructed from 31 fungal genomes.</title>
        <authorList>
            <person name="Floudas D."/>
            <person name="Binder M."/>
            <person name="Riley R."/>
            <person name="Barry K."/>
            <person name="Blanchette R.A."/>
            <person name="Henrissat B."/>
            <person name="Martinez A.T."/>
            <person name="Otillar R."/>
            <person name="Spatafora J.W."/>
            <person name="Yadav J.S."/>
            <person name="Aerts A."/>
            <person name="Benoit I."/>
            <person name="Boyd A."/>
            <person name="Carlson A."/>
            <person name="Copeland A."/>
            <person name="Coutinho P.M."/>
            <person name="de Vries R.P."/>
            <person name="Ferreira P."/>
            <person name="Findley K."/>
            <person name="Foster B."/>
            <person name="Gaskell J."/>
            <person name="Glotzer D."/>
            <person name="Gorecki P."/>
            <person name="Heitman J."/>
            <person name="Hesse C."/>
            <person name="Hori C."/>
            <person name="Igarashi K."/>
            <person name="Jurgens J.A."/>
            <person name="Kallen N."/>
            <person name="Kersten P."/>
            <person name="Kohler A."/>
            <person name="Kuees U."/>
            <person name="Kumar T.K.A."/>
            <person name="Kuo A."/>
            <person name="LaButti K."/>
            <person name="Larrondo L.F."/>
            <person name="Lindquist E."/>
            <person name="Ling A."/>
            <person name="Lombard V."/>
            <person name="Lucas S."/>
            <person name="Lundell T."/>
            <person name="Martin R."/>
            <person name="McLaughlin D.J."/>
            <person name="Morgenstern I."/>
            <person name="Morin E."/>
            <person name="Murat C."/>
            <person name="Nagy L.G."/>
            <person name="Nolan M."/>
            <person name="Ohm R.A."/>
            <person name="Patyshakuliyeva A."/>
            <person name="Rokas A."/>
            <person name="Ruiz-Duenas F.J."/>
            <person name="Sabat G."/>
            <person name="Salamov A."/>
            <person name="Samejima M."/>
            <person name="Schmutz J."/>
            <person name="Slot J.C."/>
            <person name="St John F."/>
            <person name="Stenlid J."/>
            <person name="Sun H."/>
            <person name="Sun S."/>
            <person name="Syed K."/>
            <person name="Tsang A."/>
            <person name="Wiebenga A."/>
            <person name="Young D."/>
            <person name="Pisabarro A."/>
            <person name="Eastwood D.C."/>
            <person name="Martin F."/>
            <person name="Cullen D."/>
            <person name="Grigoriev I.V."/>
            <person name="Hibbett D.S."/>
        </authorList>
    </citation>
    <scope>NUCLEOTIDE SEQUENCE [LARGE SCALE GENOMIC DNA]</scope>
    <source>
        <strain evidence="2">RWD-64-598 SS2</strain>
    </source>
</reference>
<evidence type="ECO:0000313" key="2">
    <source>
        <dbReference type="Proteomes" id="UP000053558"/>
    </source>
</evidence>
<organism evidence="1 2">
    <name type="scientific">Coniophora puteana (strain RWD-64-598)</name>
    <name type="common">Brown rot fungus</name>
    <dbReference type="NCBI Taxonomy" id="741705"/>
    <lineage>
        <taxon>Eukaryota</taxon>
        <taxon>Fungi</taxon>
        <taxon>Dikarya</taxon>
        <taxon>Basidiomycota</taxon>
        <taxon>Agaricomycotina</taxon>
        <taxon>Agaricomycetes</taxon>
        <taxon>Agaricomycetidae</taxon>
        <taxon>Boletales</taxon>
        <taxon>Coniophorineae</taxon>
        <taxon>Coniophoraceae</taxon>
        <taxon>Coniophora</taxon>
    </lineage>
</organism>
<protein>
    <submittedName>
        <fullName evidence="1">Uncharacterized protein</fullName>
    </submittedName>
</protein>
<name>A0A5M3MA38_CONPW</name>
<accession>A0A5M3MA38</accession>
<sequence length="197" mass="22337">MACPSAPRRIMRKGINIYRLWSTRYIHPHPQTNTLAVLESWIRPSPFRDPTCWKHTGTAILSRFILSKSLWILGLSGKISYQPPPARCVSNLDGATVNHCHCALNGVCLRFGPSEYVAQGCSTSIHQMKQGRRNKMETILERTASLRAMLVVTPDQPCPEDRRNPGIYIYITPSLSPHSDYPFGTTVECRTYKWAHL</sequence>
<gene>
    <name evidence="1" type="ORF">CONPUDRAFT_77190</name>
</gene>
<dbReference type="Proteomes" id="UP000053558">
    <property type="component" value="Unassembled WGS sequence"/>
</dbReference>